<keyword evidence="3" id="KW-0042">Antenna complex</keyword>
<evidence type="ECO:0000256" key="1">
    <source>
        <dbReference type="ARBA" id="ARBA00004445"/>
    </source>
</evidence>
<accession>A0ABX5F8X3</accession>
<evidence type="ECO:0000256" key="7">
    <source>
        <dbReference type="PROSITE-ProRule" id="PRU00775"/>
    </source>
</evidence>
<comment type="subcellular location">
    <subcellularLocation>
        <location evidence="1">Cellular thylakoid membrane</location>
        <topology evidence="1">Peripheral membrane protein</topology>
        <orientation evidence="1">Cytoplasmic side</orientation>
    </subcellularLocation>
</comment>
<name>A0ABX5F8X3_9CHRO</name>
<dbReference type="Pfam" id="PF01383">
    <property type="entry name" value="CpcD"/>
    <property type="match status" value="1"/>
</dbReference>
<evidence type="ECO:0000313" key="10">
    <source>
        <dbReference type="EMBL" id="PSB37069.1"/>
    </source>
</evidence>
<comment type="caution">
    <text evidence="10">The sequence shown here is derived from an EMBL/GenBank/DDBJ whole genome shotgun (WGS) entry which is preliminary data.</text>
</comment>
<dbReference type="PIRSF" id="PIRSF005898">
    <property type="entry name" value="Phycobilisome_CpeC/CpcI"/>
    <property type="match status" value="1"/>
</dbReference>
<protein>
    <submittedName>
        <fullName evidence="10">Phycobilisome linker polypeptide</fullName>
    </submittedName>
</protein>
<reference evidence="10 11" key="1">
    <citation type="submission" date="2018-03" db="EMBL/GenBank/DDBJ databases">
        <title>The ancient ancestry and fast evolution of plastids.</title>
        <authorList>
            <person name="Moore K.R."/>
            <person name="Magnabosco C."/>
            <person name="Momper L."/>
            <person name="Gold D.A."/>
            <person name="Bosak T."/>
            <person name="Fournier G.P."/>
        </authorList>
    </citation>
    <scope>NUCLEOTIDE SEQUENCE [LARGE SCALE GENOMIC DNA]</scope>
    <source>
        <strain evidence="10 11">CCALA 015</strain>
    </source>
</reference>
<feature type="domain" description="PBS-linker" evidence="9">
    <location>
        <begin position="1"/>
        <end position="179"/>
    </location>
</feature>
<evidence type="ECO:0000256" key="5">
    <source>
        <dbReference type="ARBA" id="ARBA00023078"/>
    </source>
</evidence>
<dbReference type="PANTHER" id="PTHR34011:SF6">
    <property type="entry name" value="PHYCOBILIPROTEIN APCE"/>
    <property type="match status" value="1"/>
</dbReference>
<sequence length="283" mass="32043">MTLVNAPYLGIERFANDRNKENWSNASDQDKSTIIRTVYQQVLGRQYIMESERLEGAESLFRNGYLSVREFVRAVAKSGLYRAKFFENCNPYHFIELNFKHLLGRAPQNKAEMLHHFTILQEQGVDAEIDSYIDSAEYQERFGEEVVPYLTGWDYSAGQQGRQFSWLMQLARGAAASVKGDTAGTNFRLGKALHQDRAVPVVSPNAKGSAFQPSQVANESITKMAKGIGQKAKVYRIEVTGLTEYRLHKRSNTVRFVPFNKLLEAQQMIHRQGGRVASVTPVN</sequence>
<gene>
    <name evidence="10" type="ORF">C7B81_11730</name>
</gene>
<evidence type="ECO:0000259" key="9">
    <source>
        <dbReference type="PROSITE" id="PS51445"/>
    </source>
</evidence>
<dbReference type="InterPro" id="IPR008213">
    <property type="entry name" value="CpcD-like_dom"/>
</dbReference>
<dbReference type="Proteomes" id="UP000238218">
    <property type="component" value="Unassembled WGS sequence"/>
</dbReference>
<comment type="similarity">
    <text evidence="7">Belongs to the phycobilisome linker protein family.</text>
</comment>
<feature type="domain" description="CpcD-like" evidence="8">
    <location>
        <begin position="232"/>
        <end position="282"/>
    </location>
</feature>
<evidence type="ECO:0000256" key="3">
    <source>
        <dbReference type="ARBA" id="ARBA00022549"/>
    </source>
</evidence>
<organism evidence="10 11">
    <name type="scientific">Aphanothece cf. minutissima CCALA 015</name>
    <dbReference type="NCBI Taxonomy" id="2107695"/>
    <lineage>
        <taxon>Bacteria</taxon>
        <taxon>Bacillati</taxon>
        <taxon>Cyanobacteriota</taxon>
        <taxon>Cyanophyceae</taxon>
        <taxon>Oscillatoriophycideae</taxon>
        <taxon>Chroococcales</taxon>
        <taxon>Aphanothecaceae</taxon>
        <taxon>Aphanothece</taxon>
    </lineage>
</organism>
<keyword evidence="2" id="KW-0602">Photosynthesis</keyword>
<proteinExistence type="inferred from homology"/>
<dbReference type="InterPro" id="IPR016470">
    <property type="entry name" value="Phycobilisome"/>
</dbReference>
<evidence type="ECO:0000256" key="4">
    <source>
        <dbReference type="ARBA" id="ARBA00022738"/>
    </source>
</evidence>
<dbReference type="InterPro" id="IPR001297">
    <property type="entry name" value="PBS_linker_dom"/>
</dbReference>
<keyword evidence="6" id="KW-0472">Membrane</keyword>
<dbReference type="InterPro" id="IPR038255">
    <property type="entry name" value="PBS_linker_sf"/>
</dbReference>
<dbReference type="RefSeq" id="WP_106221920.1">
    <property type="nucleotide sequence ID" value="NZ_PVWP01000007.1"/>
</dbReference>
<dbReference type="PANTHER" id="PTHR34011">
    <property type="entry name" value="PHYCOBILISOME 32.1 KDA LINKER POLYPEPTIDE, PHYCOCYANIN-ASSOCIATED, ROD 2-RELATED"/>
    <property type="match status" value="1"/>
</dbReference>
<dbReference type="Gene3D" id="1.10.3130.20">
    <property type="entry name" value="Phycobilisome linker domain"/>
    <property type="match status" value="1"/>
</dbReference>
<dbReference type="PROSITE" id="PS51445">
    <property type="entry name" value="PBS_LINKER"/>
    <property type="match status" value="1"/>
</dbReference>
<evidence type="ECO:0000256" key="6">
    <source>
        <dbReference type="ARBA" id="ARBA00023136"/>
    </source>
</evidence>
<dbReference type="EMBL" id="PVWP01000007">
    <property type="protein sequence ID" value="PSB37069.1"/>
    <property type="molecule type" value="Genomic_DNA"/>
</dbReference>
<evidence type="ECO:0000259" key="8">
    <source>
        <dbReference type="PROSITE" id="PS51441"/>
    </source>
</evidence>
<dbReference type="SMART" id="SM01094">
    <property type="entry name" value="CpcD"/>
    <property type="match status" value="1"/>
</dbReference>
<dbReference type="PROSITE" id="PS51441">
    <property type="entry name" value="CPCD_LIKE"/>
    <property type="match status" value="1"/>
</dbReference>
<keyword evidence="11" id="KW-1185">Reference proteome</keyword>
<keyword evidence="4 7" id="KW-0605">Phycobilisome</keyword>
<evidence type="ECO:0000313" key="11">
    <source>
        <dbReference type="Proteomes" id="UP000238218"/>
    </source>
</evidence>
<keyword evidence="5" id="KW-0793">Thylakoid</keyword>
<dbReference type="Pfam" id="PF00427">
    <property type="entry name" value="PBS_linker_poly"/>
    <property type="match status" value="1"/>
</dbReference>
<evidence type="ECO:0000256" key="2">
    <source>
        <dbReference type="ARBA" id="ARBA00022531"/>
    </source>
</evidence>